<evidence type="ECO:0000313" key="10">
    <source>
        <dbReference type="Proteomes" id="UP000263900"/>
    </source>
</evidence>
<dbReference type="Gene3D" id="1.25.40.390">
    <property type="match status" value="1"/>
</dbReference>
<comment type="similarity">
    <text evidence="2">Belongs to the SusD family.</text>
</comment>
<evidence type="ECO:0000256" key="5">
    <source>
        <dbReference type="ARBA" id="ARBA00023237"/>
    </source>
</evidence>
<feature type="domain" description="RagB/SusD" evidence="7">
    <location>
        <begin position="342"/>
        <end position="458"/>
    </location>
</feature>
<evidence type="ECO:0000256" key="2">
    <source>
        <dbReference type="ARBA" id="ARBA00006275"/>
    </source>
</evidence>
<evidence type="ECO:0000259" key="8">
    <source>
        <dbReference type="Pfam" id="PF14322"/>
    </source>
</evidence>
<dbReference type="InterPro" id="IPR033985">
    <property type="entry name" value="SusD-like_N"/>
</dbReference>
<proteinExistence type="inferred from homology"/>
<keyword evidence="3 6" id="KW-0732">Signal</keyword>
<dbReference type="Pfam" id="PF07980">
    <property type="entry name" value="SusD_RagB"/>
    <property type="match status" value="1"/>
</dbReference>
<reference evidence="9 10" key="1">
    <citation type="submission" date="2018-09" db="EMBL/GenBank/DDBJ databases">
        <title>Genome sequencing of strain 6GH32-13.</title>
        <authorList>
            <person name="Weon H.-Y."/>
            <person name="Heo J."/>
            <person name="Kwon S.-W."/>
        </authorList>
    </citation>
    <scope>NUCLEOTIDE SEQUENCE [LARGE SCALE GENOMIC DNA]</scope>
    <source>
        <strain evidence="9 10">5GH32-13</strain>
    </source>
</reference>
<feature type="signal peptide" evidence="6">
    <location>
        <begin position="1"/>
        <end position="22"/>
    </location>
</feature>
<evidence type="ECO:0000259" key="7">
    <source>
        <dbReference type="Pfam" id="PF07980"/>
    </source>
</evidence>
<organism evidence="9 10">
    <name type="scientific">Paraflavitalea soli</name>
    <dbReference type="NCBI Taxonomy" id="2315862"/>
    <lineage>
        <taxon>Bacteria</taxon>
        <taxon>Pseudomonadati</taxon>
        <taxon>Bacteroidota</taxon>
        <taxon>Chitinophagia</taxon>
        <taxon>Chitinophagales</taxon>
        <taxon>Chitinophagaceae</taxon>
        <taxon>Paraflavitalea</taxon>
    </lineage>
</organism>
<dbReference type="GO" id="GO:0009279">
    <property type="term" value="C:cell outer membrane"/>
    <property type="evidence" value="ECO:0007669"/>
    <property type="project" value="UniProtKB-SubCell"/>
</dbReference>
<keyword evidence="4" id="KW-0472">Membrane</keyword>
<dbReference type="EMBL" id="CP032157">
    <property type="protein sequence ID" value="AXY73518.1"/>
    <property type="molecule type" value="Genomic_DNA"/>
</dbReference>
<dbReference type="Pfam" id="PF14322">
    <property type="entry name" value="SusD-like_3"/>
    <property type="match status" value="1"/>
</dbReference>
<name>A0A3B7MH34_9BACT</name>
<dbReference type="KEGG" id="pseg:D3H65_05795"/>
<keyword evidence="10" id="KW-1185">Reference proteome</keyword>
<dbReference type="SUPFAM" id="SSF48452">
    <property type="entry name" value="TPR-like"/>
    <property type="match status" value="1"/>
</dbReference>
<comment type="subcellular location">
    <subcellularLocation>
        <location evidence="1">Cell outer membrane</location>
    </subcellularLocation>
</comment>
<gene>
    <name evidence="9" type="ORF">D3H65_05795</name>
</gene>
<dbReference type="InterPro" id="IPR012944">
    <property type="entry name" value="SusD_RagB_dom"/>
</dbReference>
<evidence type="ECO:0000256" key="3">
    <source>
        <dbReference type="ARBA" id="ARBA00022729"/>
    </source>
</evidence>
<dbReference type="PROSITE" id="PS51257">
    <property type="entry name" value="PROKAR_LIPOPROTEIN"/>
    <property type="match status" value="1"/>
</dbReference>
<dbReference type="OrthoDB" id="653598at2"/>
<keyword evidence="5" id="KW-0998">Cell outer membrane</keyword>
<evidence type="ECO:0000256" key="6">
    <source>
        <dbReference type="SAM" id="SignalP"/>
    </source>
</evidence>
<dbReference type="InterPro" id="IPR011990">
    <property type="entry name" value="TPR-like_helical_dom_sf"/>
</dbReference>
<dbReference type="Proteomes" id="UP000263900">
    <property type="component" value="Chromosome"/>
</dbReference>
<dbReference type="RefSeq" id="WP_119049356.1">
    <property type="nucleotide sequence ID" value="NZ_CP032157.1"/>
</dbReference>
<sequence>MRKLQRYSLLLILCPACLLLTACGKMGLEDNPSTNNYVPVTFDDFMALLQDNQTMNHTSAMGDISADNIYLLYTFWATLPVGQKNAYIWASDIFESQTEVEDWKVPYNQVLNANVVLDGLNQIGVTEVNNRKWHEIRGMALFFRAHAFYQLAQLFAPCYDTMPGIQQFGIPLRLVVSKDIVPRSTLKQTYDRILTDLQEAASLLGPFTDQRINLPSQPAAYGLLSRVHLSMGNYEQGLLYADKCLQTDSTLINYDTLHVNTNNVFKGRNPEILFHSEFYSSAAAIKGIVATGAIVDSMLYTSYDSNDLRKKAFFLANTSGAINLKYGYGGTIYQFSGIATDEIRLIRAECHARLGHVAQALYDLNSLVRHRWKAAAYTPIEESDPQKLLMLILDHRRKELPFRGLRWTDLRRLNKEGRNQTLVRKLNGNSYSLEPGNNRYTLPIPNDIIGMTGMWQNPR</sequence>
<evidence type="ECO:0000313" key="9">
    <source>
        <dbReference type="EMBL" id="AXY73518.1"/>
    </source>
</evidence>
<feature type="chain" id="PRO_5017564532" evidence="6">
    <location>
        <begin position="23"/>
        <end position="459"/>
    </location>
</feature>
<accession>A0A3B7MH34</accession>
<evidence type="ECO:0000256" key="1">
    <source>
        <dbReference type="ARBA" id="ARBA00004442"/>
    </source>
</evidence>
<protein>
    <submittedName>
        <fullName evidence="9">RagB/SusD family nutrient uptake outer membrane protein</fullName>
    </submittedName>
</protein>
<dbReference type="AlphaFoldDB" id="A0A3B7MH34"/>
<feature type="domain" description="SusD-like N-terminal" evidence="8">
    <location>
        <begin position="90"/>
        <end position="229"/>
    </location>
</feature>
<evidence type="ECO:0000256" key="4">
    <source>
        <dbReference type="ARBA" id="ARBA00023136"/>
    </source>
</evidence>